<feature type="transmembrane region" description="Helical" evidence="7">
    <location>
        <begin position="101"/>
        <end position="121"/>
    </location>
</feature>
<evidence type="ECO:0000313" key="9">
    <source>
        <dbReference type="EMBL" id="GAA5171383.1"/>
    </source>
</evidence>
<organism evidence="9 10">
    <name type="scientific">Viridibacterium curvum</name>
    <dbReference type="NCBI Taxonomy" id="1101404"/>
    <lineage>
        <taxon>Bacteria</taxon>
        <taxon>Pseudomonadati</taxon>
        <taxon>Pseudomonadota</taxon>
        <taxon>Betaproteobacteria</taxon>
        <taxon>Rhodocyclales</taxon>
        <taxon>Rhodocyclaceae</taxon>
        <taxon>Viridibacterium</taxon>
    </lineage>
</organism>
<dbReference type="InterPro" id="IPR051393">
    <property type="entry name" value="ABC_transporter_permease"/>
</dbReference>
<comment type="caution">
    <text evidence="9">The sequence shown here is derived from an EMBL/GenBank/DDBJ whole genome shotgun (WGS) entry which is preliminary data.</text>
</comment>
<evidence type="ECO:0000256" key="2">
    <source>
        <dbReference type="ARBA" id="ARBA00022448"/>
    </source>
</evidence>
<evidence type="ECO:0000256" key="1">
    <source>
        <dbReference type="ARBA" id="ARBA00004651"/>
    </source>
</evidence>
<reference evidence="10" key="1">
    <citation type="journal article" date="2019" name="Int. J. Syst. Evol. Microbiol.">
        <title>The Global Catalogue of Microorganisms (GCM) 10K type strain sequencing project: providing services to taxonomists for standard genome sequencing and annotation.</title>
        <authorList>
            <consortium name="The Broad Institute Genomics Platform"/>
            <consortium name="The Broad Institute Genome Sequencing Center for Infectious Disease"/>
            <person name="Wu L."/>
            <person name="Ma J."/>
        </authorList>
    </citation>
    <scope>NUCLEOTIDE SEQUENCE [LARGE SCALE GENOMIC DNA]</scope>
    <source>
        <strain evidence="10">JCM 18715</strain>
    </source>
</reference>
<keyword evidence="3" id="KW-1003">Cell membrane</keyword>
<gene>
    <name evidence="9" type="ORF">GCM10025770_35920</name>
</gene>
<comment type="subcellular location">
    <subcellularLocation>
        <location evidence="1 7">Cell membrane</location>
        <topology evidence="1 7">Multi-pass membrane protein</topology>
    </subcellularLocation>
</comment>
<feature type="transmembrane region" description="Helical" evidence="7">
    <location>
        <begin position="308"/>
        <end position="328"/>
    </location>
</feature>
<proteinExistence type="inferred from homology"/>
<dbReference type="Pfam" id="PF00528">
    <property type="entry name" value="BPD_transp_1"/>
    <property type="match status" value="1"/>
</dbReference>
<evidence type="ECO:0000256" key="6">
    <source>
        <dbReference type="ARBA" id="ARBA00023136"/>
    </source>
</evidence>
<evidence type="ECO:0000256" key="5">
    <source>
        <dbReference type="ARBA" id="ARBA00022989"/>
    </source>
</evidence>
<evidence type="ECO:0000256" key="7">
    <source>
        <dbReference type="RuleBase" id="RU363032"/>
    </source>
</evidence>
<dbReference type="RefSeq" id="WP_345534493.1">
    <property type="nucleotide sequence ID" value="NZ_BAABLD010000017.1"/>
</dbReference>
<dbReference type="Gene3D" id="1.10.3720.10">
    <property type="entry name" value="MetI-like"/>
    <property type="match status" value="1"/>
</dbReference>
<keyword evidence="5 7" id="KW-1133">Transmembrane helix</keyword>
<keyword evidence="2 7" id="KW-0813">Transport</keyword>
<evidence type="ECO:0000256" key="4">
    <source>
        <dbReference type="ARBA" id="ARBA00022692"/>
    </source>
</evidence>
<feature type="transmembrane region" description="Helical" evidence="7">
    <location>
        <begin position="33"/>
        <end position="62"/>
    </location>
</feature>
<sequence>MSSSIQIANESAELASGTQPHAKKPLRFRMRDWAPYLFISPFFILFLVFGVFPLVFSIYVSFHQWDPTAGLGGMKWIGLDNYIYLITKDDWFHKSLYNTSWIAIASGLPQHLVALPLAFFLQTAFGRWRNTFVGIYFLPFITSTVAISLVFTALFSREFGAINSLLHLGSQLPLLGGLFPAENIDWAQPQYSKTMISFVVWWRYVGFNTVLYLSAMQTIPKDLYEAAIMDGATRWQQFWHITLPMLKPMIYFAVTLTIIGNLQLFEEPFVLTAASAGDGRMSGSGGIDQAGKTAAMHVFTTAFGESDFGTASAVAWLLFILIGLVTWANNRFFGRRD</sequence>
<dbReference type="Proteomes" id="UP001500547">
    <property type="component" value="Unassembled WGS sequence"/>
</dbReference>
<evidence type="ECO:0000313" key="10">
    <source>
        <dbReference type="Proteomes" id="UP001500547"/>
    </source>
</evidence>
<keyword evidence="6 7" id="KW-0472">Membrane</keyword>
<dbReference type="EMBL" id="BAABLD010000017">
    <property type="protein sequence ID" value="GAA5171383.1"/>
    <property type="molecule type" value="Genomic_DNA"/>
</dbReference>
<dbReference type="PROSITE" id="PS50928">
    <property type="entry name" value="ABC_TM1"/>
    <property type="match status" value="1"/>
</dbReference>
<keyword evidence="4 7" id="KW-0812">Transmembrane</keyword>
<protein>
    <submittedName>
        <fullName evidence="9">Sugar ABC transporter permease</fullName>
    </submittedName>
</protein>
<evidence type="ECO:0000259" key="8">
    <source>
        <dbReference type="PROSITE" id="PS50928"/>
    </source>
</evidence>
<feature type="domain" description="ABC transmembrane type-1" evidence="8">
    <location>
        <begin position="96"/>
        <end position="329"/>
    </location>
</feature>
<feature type="transmembrane region" description="Helical" evidence="7">
    <location>
        <begin position="195"/>
        <end position="215"/>
    </location>
</feature>
<dbReference type="PANTHER" id="PTHR30193:SF37">
    <property type="entry name" value="INNER MEMBRANE ABC TRANSPORTER PERMEASE PROTEIN YCJO"/>
    <property type="match status" value="1"/>
</dbReference>
<keyword evidence="10" id="KW-1185">Reference proteome</keyword>
<evidence type="ECO:0000256" key="3">
    <source>
        <dbReference type="ARBA" id="ARBA00022475"/>
    </source>
</evidence>
<dbReference type="InterPro" id="IPR000515">
    <property type="entry name" value="MetI-like"/>
</dbReference>
<dbReference type="CDD" id="cd06261">
    <property type="entry name" value="TM_PBP2"/>
    <property type="match status" value="1"/>
</dbReference>
<dbReference type="PANTHER" id="PTHR30193">
    <property type="entry name" value="ABC TRANSPORTER PERMEASE PROTEIN"/>
    <property type="match status" value="1"/>
</dbReference>
<dbReference type="InterPro" id="IPR035906">
    <property type="entry name" value="MetI-like_sf"/>
</dbReference>
<dbReference type="SUPFAM" id="SSF161098">
    <property type="entry name" value="MetI-like"/>
    <property type="match status" value="1"/>
</dbReference>
<comment type="similarity">
    <text evidence="7">Belongs to the binding-protein-dependent transport system permease family.</text>
</comment>
<accession>A0ABP9R4F3</accession>
<name>A0ABP9R4F3_9RHOO</name>
<feature type="transmembrane region" description="Helical" evidence="7">
    <location>
        <begin position="133"/>
        <end position="155"/>
    </location>
</feature>